<dbReference type="RefSeq" id="WP_147912081.1">
    <property type="nucleotide sequence ID" value="NZ_JBHUEJ010000015.1"/>
</dbReference>
<dbReference type="Gene3D" id="3.40.50.1820">
    <property type="entry name" value="alpha/beta hydrolase"/>
    <property type="match status" value="2"/>
</dbReference>
<proteinExistence type="predicted"/>
<dbReference type="EMBL" id="JBHUEJ010000015">
    <property type="protein sequence ID" value="MFD1710334.1"/>
    <property type="molecule type" value="Genomic_DNA"/>
</dbReference>
<gene>
    <name evidence="1" type="ORF">ACFSF0_06935</name>
</gene>
<evidence type="ECO:0008006" key="3">
    <source>
        <dbReference type="Google" id="ProtNLM"/>
    </source>
</evidence>
<comment type="caution">
    <text evidence="1">The sequence shown here is derived from an EMBL/GenBank/DDBJ whole genome shotgun (WGS) entry which is preliminary data.</text>
</comment>
<accession>A0ABW4KSY1</accession>
<evidence type="ECO:0000313" key="1">
    <source>
        <dbReference type="EMBL" id="MFD1710334.1"/>
    </source>
</evidence>
<reference evidence="2" key="1">
    <citation type="journal article" date="2019" name="Int. J. Syst. Evol. Microbiol.">
        <title>The Global Catalogue of Microorganisms (GCM) 10K type strain sequencing project: providing services to taxonomists for standard genome sequencing and annotation.</title>
        <authorList>
            <consortium name="The Broad Institute Genomics Platform"/>
            <consortium name="The Broad Institute Genome Sequencing Center for Infectious Disease"/>
            <person name="Wu L."/>
            <person name="Ma J."/>
        </authorList>
    </citation>
    <scope>NUCLEOTIDE SEQUENCE [LARGE SCALE GENOMIC DNA]</scope>
    <source>
        <strain evidence="2">LMG 29247</strain>
    </source>
</reference>
<organism evidence="1 2">
    <name type="scientific">Ottowia flava</name>
    <dbReference type="NCBI Taxonomy" id="2675430"/>
    <lineage>
        <taxon>Bacteria</taxon>
        <taxon>Pseudomonadati</taxon>
        <taxon>Pseudomonadota</taxon>
        <taxon>Betaproteobacteria</taxon>
        <taxon>Burkholderiales</taxon>
        <taxon>Comamonadaceae</taxon>
        <taxon>Ottowia</taxon>
    </lineage>
</organism>
<name>A0ABW4KSY1_9BURK</name>
<evidence type="ECO:0000313" key="2">
    <source>
        <dbReference type="Proteomes" id="UP001597304"/>
    </source>
</evidence>
<dbReference type="SUPFAM" id="SSF53474">
    <property type="entry name" value="alpha/beta-Hydrolases"/>
    <property type="match status" value="1"/>
</dbReference>
<dbReference type="Proteomes" id="UP001597304">
    <property type="component" value="Unassembled WGS sequence"/>
</dbReference>
<dbReference type="InterPro" id="IPR029058">
    <property type="entry name" value="AB_hydrolase_fold"/>
</dbReference>
<protein>
    <recommendedName>
        <fullName evidence="3">Alpha/beta hydrolase</fullName>
    </recommendedName>
</protein>
<keyword evidence="2" id="KW-1185">Reference proteome</keyword>
<sequence>MSSRTLDSKYWRASWIRFREPVEQFAQAESLVLHAHDGVQVRGLAWVPKHHPKPRVAVIAAHQRVDFSRHYAFPALLRAGYLCVGANLRSLHNDTNCVHEQLLLDVAAYVNWLKNERGIEKVVWLGNSGGGSLGTFYQQQAKAAPADRLKLTPGGRPIPLADASMPAFDGMIISAAHTGQGNIINGTIDPSVVDEHEPFLTDASLDMYDPANGFQPAPEWSRYSAEFVACYQQAQRARVKRIDDIARAMIAERQSNEQLCRSDWFDRLSYAQQRSALQRANFTPVMVTHRTMANLHYVDNSIDPSDRAYGCLLSNRPDIMNYQLLGFARLQTPDAWLSTWSGISSNADLLKTAPAVTEPVIVIHAGRDLDVYPSHTQAILDALGSTDKTRHDFPNRLHYFEPGDEAEDPNAPVLEQMAAVLPWMAQRFAP</sequence>